<reference evidence="1 2" key="1">
    <citation type="submission" date="2018-05" db="EMBL/GenBank/DDBJ databases">
        <title>Zavarzinia sp. HR-AS.</title>
        <authorList>
            <person name="Lee Y."/>
            <person name="Jeon C.O."/>
        </authorList>
    </citation>
    <scope>NUCLEOTIDE SEQUENCE [LARGE SCALE GENOMIC DNA]</scope>
    <source>
        <strain evidence="1 2">HR-AS</strain>
    </source>
</reference>
<dbReference type="AlphaFoldDB" id="A0A317DTI5"/>
<evidence type="ECO:0000313" key="2">
    <source>
        <dbReference type="Proteomes" id="UP000245461"/>
    </source>
</evidence>
<evidence type="ECO:0008006" key="3">
    <source>
        <dbReference type="Google" id="ProtNLM"/>
    </source>
</evidence>
<sequence length="114" mass="12780">MEISFSEKPRFKAPVKVMRPNDSGGFTTEKFTAHFYVIDHEEQKALRDGAVDPDKEVLRAALCGWDGITEAETKQELGYTDARRDALLNVPYIAIGLAQAYFPSLSNGTTRRKN</sequence>
<accession>A0A317DTI5</accession>
<organism evidence="1 2">
    <name type="scientific">Zavarzinia aquatilis</name>
    <dbReference type="NCBI Taxonomy" id="2211142"/>
    <lineage>
        <taxon>Bacteria</taxon>
        <taxon>Pseudomonadati</taxon>
        <taxon>Pseudomonadota</taxon>
        <taxon>Alphaproteobacteria</taxon>
        <taxon>Rhodospirillales</taxon>
        <taxon>Zavarziniaceae</taxon>
        <taxon>Zavarzinia</taxon>
    </lineage>
</organism>
<dbReference type="EMBL" id="QGLE01000021">
    <property type="protein sequence ID" value="PWR17674.1"/>
    <property type="molecule type" value="Genomic_DNA"/>
</dbReference>
<proteinExistence type="predicted"/>
<name>A0A317DTI5_9PROT</name>
<dbReference type="RefSeq" id="WP_109908047.1">
    <property type="nucleotide sequence ID" value="NZ_QGLE01000021.1"/>
</dbReference>
<gene>
    <name evidence="1" type="ORF">DKG74_20510</name>
</gene>
<evidence type="ECO:0000313" key="1">
    <source>
        <dbReference type="EMBL" id="PWR17674.1"/>
    </source>
</evidence>
<dbReference type="Proteomes" id="UP000245461">
    <property type="component" value="Unassembled WGS sequence"/>
</dbReference>
<protein>
    <recommendedName>
        <fullName evidence="3">Phage tail assembly protein</fullName>
    </recommendedName>
</protein>
<comment type="caution">
    <text evidence="1">The sequence shown here is derived from an EMBL/GenBank/DDBJ whole genome shotgun (WGS) entry which is preliminary data.</text>
</comment>
<keyword evidence="2" id="KW-1185">Reference proteome</keyword>
<dbReference type="OrthoDB" id="8778402at2"/>